<protein>
    <submittedName>
        <fullName evidence="3">Uncharacterized protein</fullName>
    </submittedName>
</protein>
<evidence type="ECO:0000313" key="3">
    <source>
        <dbReference type="WBParaSite" id="Gr19_v10_g6186.t1"/>
    </source>
</evidence>
<keyword evidence="2" id="KW-1185">Reference proteome</keyword>
<sequence>MNLRYYPILFFVFFLALFALADGVKLGNEPDDGVDEEALDLKPAPASKVLSRAQRIARRCTRCKRGRWSWSSSNWDGPWG</sequence>
<reference evidence="3" key="1">
    <citation type="submission" date="2022-11" db="UniProtKB">
        <authorList>
            <consortium name="WormBaseParasite"/>
        </authorList>
    </citation>
    <scope>IDENTIFICATION</scope>
</reference>
<organism evidence="2 3">
    <name type="scientific">Globodera rostochiensis</name>
    <name type="common">Golden nematode worm</name>
    <name type="synonym">Heterodera rostochiensis</name>
    <dbReference type="NCBI Taxonomy" id="31243"/>
    <lineage>
        <taxon>Eukaryota</taxon>
        <taxon>Metazoa</taxon>
        <taxon>Ecdysozoa</taxon>
        <taxon>Nematoda</taxon>
        <taxon>Chromadorea</taxon>
        <taxon>Rhabditida</taxon>
        <taxon>Tylenchina</taxon>
        <taxon>Tylenchomorpha</taxon>
        <taxon>Tylenchoidea</taxon>
        <taxon>Heteroderidae</taxon>
        <taxon>Heteroderinae</taxon>
        <taxon>Globodera</taxon>
    </lineage>
</organism>
<evidence type="ECO:0000313" key="2">
    <source>
        <dbReference type="Proteomes" id="UP000887572"/>
    </source>
</evidence>
<dbReference type="Proteomes" id="UP000887572">
    <property type="component" value="Unplaced"/>
</dbReference>
<feature type="signal peptide" evidence="1">
    <location>
        <begin position="1"/>
        <end position="23"/>
    </location>
</feature>
<dbReference type="WBParaSite" id="Gr19_v10_g6186.t1">
    <property type="protein sequence ID" value="Gr19_v10_g6186.t1"/>
    <property type="gene ID" value="Gr19_v10_g6186"/>
</dbReference>
<proteinExistence type="predicted"/>
<name>A0A914I269_GLORO</name>
<keyword evidence="1" id="KW-0732">Signal</keyword>
<dbReference type="AlphaFoldDB" id="A0A914I269"/>
<evidence type="ECO:0000256" key="1">
    <source>
        <dbReference type="SAM" id="SignalP"/>
    </source>
</evidence>
<accession>A0A914I269</accession>
<feature type="chain" id="PRO_5037755385" evidence="1">
    <location>
        <begin position="24"/>
        <end position="80"/>
    </location>
</feature>